<gene>
    <name evidence="16" type="ORF">HAZT_HAZT002929</name>
</gene>
<dbReference type="Gene3D" id="3.40.190.10">
    <property type="entry name" value="Periplasmic binding protein-like II"/>
    <property type="match status" value="1"/>
</dbReference>
<evidence type="ECO:0000256" key="2">
    <source>
        <dbReference type="ARBA" id="ARBA00008685"/>
    </source>
</evidence>
<sequence>MIVIERDKTLLVVLAFLSSLHMMLAQKSIDELSIPWNVILEQLLAGPLGSKQLMAFFDQNLTIDETEVITQLLSNHSQGVVISTVNKFEAKNWLQRQRPQNVKGPRLTHIFFINNNFEEFIFEESDLKWNPDYLILFSLGDRHFQDLFQQEAILRVKKLILLQCQPHGIVYTYLPFKKQVQTLGRWSSMTFKNFDDIFRDRYPSFDGYTFHLATWFDDKPYIFQSRSGPKGEGEGVEIEMLNALCKVLNFSYTITEEPSDMKWGAYENGTWNGMLGMVYRKEKNFTVNFFVITDQRRAAFDSTVSYWNEGFGISMLAPPPFPRWKNFYYPFTAHVWMGLFLTFIISVVFYQIFIGFWFLFCMVVALAYTANLIAFLTVPLYPKRIQTVEQLALSHYGISMYDYGEFVPGALASSTDPMYRRIRARLELYPTYAEAVYPMLNGTHAHVESFSYNRIANNSYMLKEQLFPGHLCWYFQKNTPYVYKFDDGIQRLVDSGLVNHWLT</sequence>
<keyword evidence="8 13" id="KW-0472">Membrane</keyword>
<keyword evidence="14" id="KW-0732">Signal</keyword>
<keyword evidence="9 16" id="KW-0675">Receptor</keyword>
<keyword evidence="4" id="KW-1003">Cell membrane</keyword>
<keyword evidence="5 13" id="KW-0812">Transmembrane</keyword>
<dbReference type="SMART" id="SM00918">
    <property type="entry name" value="Lig_chan-Glu_bd"/>
    <property type="match status" value="1"/>
</dbReference>
<dbReference type="PANTHER" id="PTHR42643:SF24">
    <property type="entry name" value="IONOTROPIC RECEPTOR 60A"/>
    <property type="match status" value="1"/>
</dbReference>
<feature type="transmembrane region" description="Helical" evidence="13">
    <location>
        <begin position="327"/>
        <end position="350"/>
    </location>
</feature>
<dbReference type="EMBL" id="JQDR03009708">
    <property type="protein sequence ID" value="KAA0195335.1"/>
    <property type="molecule type" value="Genomic_DNA"/>
</dbReference>
<feature type="domain" description="Ionotropic glutamate receptor L-glutamate and glycine-binding" evidence="15">
    <location>
        <begin position="220"/>
        <end position="280"/>
    </location>
</feature>
<evidence type="ECO:0000313" key="16">
    <source>
        <dbReference type="EMBL" id="KAA0195335.1"/>
    </source>
</evidence>
<reference evidence="16" key="3">
    <citation type="submission" date="2019-06" db="EMBL/GenBank/DDBJ databases">
        <authorList>
            <person name="Poynton C."/>
            <person name="Hasenbein S."/>
            <person name="Benoit J.B."/>
            <person name="Sepulveda M.S."/>
            <person name="Poelchau M.F."/>
            <person name="Murali S.C."/>
            <person name="Chen S."/>
            <person name="Glastad K.M."/>
            <person name="Werren J.H."/>
            <person name="Vineis J.H."/>
            <person name="Bowen J.L."/>
            <person name="Friedrich M."/>
            <person name="Jones J."/>
            <person name="Robertson H.M."/>
            <person name="Feyereisen R."/>
            <person name="Mechler-Hickson A."/>
            <person name="Mathers N."/>
            <person name="Lee C.E."/>
            <person name="Colbourne J.K."/>
            <person name="Biales A."/>
            <person name="Johnston J.S."/>
            <person name="Wellborn G.A."/>
            <person name="Rosendale A.J."/>
            <person name="Cridge A.G."/>
            <person name="Munoz-Torres M.C."/>
            <person name="Bain P.A."/>
            <person name="Manny A.R."/>
            <person name="Major K.M."/>
            <person name="Lambert F.N."/>
            <person name="Vulpe C.D."/>
            <person name="Tuck P."/>
            <person name="Blalock B.J."/>
            <person name="Lin Y.-Y."/>
            <person name="Smith M.E."/>
            <person name="Ochoa-Acuna H."/>
            <person name="Chen M.-J.M."/>
            <person name="Childers C.P."/>
            <person name="Qu J."/>
            <person name="Dugan S."/>
            <person name="Lee S.L."/>
            <person name="Chao H."/>
            <person name="Dinh H."/>
            <person name="Han Y."/>
            <person name="Doddapaneni H."/>
            <person name="Worley K.C."/>
            <person name="Muzny D.M."/>
            <person name="Gibbs R.A."/>
            <person name="Richards S."/>
        </authorList>
    </citation>
    <scope>NUCLEOTIDE SEQUENCE</scope>
    <source>
        <strain evidence="16">HAZT.00-mixed</strain>
        <tissue evidence="16">Whole organism</tissue>
    </source>
</reference>
<keyword evidence="12" id="KW-0407">Ion channel</keyword>
<keyword evidence="11" id="KW-1071">Ligand-gated ion channel</keyword>
<evidence type="ECO:0000256" key="4">
    <source>
        <dbReference type="ARBA" id="ARBA00022475"/>
    </source>
</evidence>
<evidence type="ECO:0000256" key="6">
    <source>
        <dbReference type="ARBA" id="ARBA00022989"/>
    </source>
</evidence>
<comment type="caution">
    <text evidence="16">The sequence shown here is derived from an EMBL/GenBank/DDBJ whole genome shotgun (WGS) entry which is preliminary data.</text>
</comment>
<protein>
    <submittedName>
        <fullName evidence="16">Ionotropic receptor 119</fullName>
    </submittedName>
</protein>
<keyword evidence="7" id="KW-0406">Ion transport</keyword>
<dbReference type="InterPro" id="IPR001320">
    <property type="entry name" value="Iontro_rcpt_C"/>
</dbReference>
<evidence type="ECO:0000256" key="8">
    <source>
        <dbReference type="ARBA" id="ARBA00023136"/>
    </source>
</evidence>
<feature type="transmembrane region" description="Helical" evidence="13">
    <location>
        <begin position="357"/>
        <end position="381"/>
    </location>
</feature>
<dbReference type="Gene3D" id="1.10.287.70">
    <property type="match status" value="1"/>
</dbReference>
<dbReference type="SUPFAM" id="SSF53850">
    <property type="entry name" value="Periplasmic binding protein-like II"/>
    <property type="match status" value="1"/>
</dbReference>
<dbReference type="Pfam" id="PF00060">
    <property type="entry name" value="Lig_chan"/>
    <property type="match status" value="1"/>
</dbReference>
<evidence type="ECO:0000256" key="9">
    <source>
        <dbReference type="ARBA" id="ARBA00023170"/>
    </source>
</evidence>
<feature type="non-terminal residue" evidence="16">
    <location>
        <position position="503"/>
    </location>
</feature>
<evidence type="ECO:0000256" key="5">
    <source>
        <dbReference type="ARBA" id="ARBA00022692"/>
    </source>
</evidence>
<dbReference type="InterPro" id="IPR052192">
    <property type="entry name" value="Insect_Ionotropic_Sensory_Rcpt"/>
</dbReference>
<keyword evidence="6 13" id="KW-1133">Transmembrane helix</keyword>
<dbReference type="Pfam" id="PF10613">
    <property type="entry name" value="Lig_chan-Glu_bd"/>
    <property type="match status" value="1"/>
</dbReference>
<keyword evidence="10" id="KW-0325">Glycoprotein</keyword>
<dbReference type="InterPro" id="IPR019594">
    <property type="entry name" value="Glu/Gly-bd"/>
</dbReference>
<dbReference type="AlphaFoldDB" id="A0A6A0H2S1"/>
<dbReference type="Proteomes" id="UP000711488">
    <property type="component" value="Unassembled WGS sequence"/>
</dbReference>
<reference evidence="16" key="2">
    <citation type="journal article" date="2018" name="Environ. Sci. Technol.">
        <title>The Toxicogenome of Hyalella azteca: A Model for Sediment Ecotoxicology and Evolutionary Toxicology.</title>
        <authorList>
            <person name="Poynton H.C."/>
            <person name="Hasenbein S."/>
            <person name="Benoit J.B."/>
            <person name="Sepulveda M.S."/>
            <person name="Poelchau M.F."/>
            <person name="Hughes D.S.T."/>
            <person name="Murali S.C."/>
            <person name="Chen S."/>
            <person name="Glastad K.M."/>
            <person name="Goodisman M.A.D."/>
            <person name="Werren J.H."/>
            <person name="Vineis J.H."/>
            <person name="Bowen J.L."/>
            <person name="Friedrich M."/>
            <person name="Jones J."/>
            <person name="Robertson H.M."/>
            <person name="Feyereisen R."/>
            <person name="Mechler-Hickson A."/>
            <person name="Mathers N."/>
            <person name="Lee C.E."/>
            <person name="Colbourne J.K."/>
            <person name="Biales A."/>
            <person name="Johnston J.S."/>
            <person name="Wellborn G.A."/>
            <person name="Rosendale A.J."/>
            <person name="Cridge A.G."/>
            <person name="Munoz-Torres M.C."/>
            <person name="Bain P.A."/>
            <person name="Manny A.R."/>
            <person name="Major K.M."/>
            <person name="Lambert F.N."/>
            <person name="Vulpe C.D."/>
            <person name="Tuck P."/>
            <person name="Blalock B.J."/>
            <person name="Lin Y.Y."/>
            <person name="Smith M.E."/>
            <person name="Ochoa-Acuna H."/>
            <person name="Chen M.M."/>
            <person name="Childers C.P."/>
            <person name="Qu J."/>
            <person name="Dugan S."/>
            <person name="Lee S.L."/>
            <person name="Chao H."/>
            <person name="Dinh H."/>
            <person name="Han Y."/>
            <person name="Doddapaneni H."/>
            <person name="Worley K.C."/>
            <person name="Muzny D.M."/>
            <person name="Gibbs R.A."/>
            <person name="Richards S."/>
        </authorList>
    </citation>
    <scope>NUCLEOTIDE SEQUENCE</scope>
    <source>
        <strain evidence="16">HAZT.00-mixed</strain>
        <tissue evidence="16">Whole organism</tissue>
    </source>
</reference>
<evidence type="ECO:0000256" key="11">
    <source>
        <dbReference type="ARBA" id="ARBA00023286"/>
    </source>
</evidence>
<dbReference type="GO" id="GO:0015276">
    <property type="term" value="F:ligand-gated monoatomic ion channel activity"/>
    <property type="evidence" value="ECO:0007669"/>
    <property type="project" value="InterPro"/>
</dbReference>
<evidence type="ECO:0000259" key="15">
    <source>
        <dbReference type="SMART" id="SM00918"/>
    </source>
</evidence>
<dbReference type="GO" id="GO:0050906">
    <property type="term" value="P:detection of stimulus involved in sensory perception"/>
    <property type="evidence" value="ECO:0007669"/>
    <property type="project" value="UniProtKB-ARBA"/>
</dbReference>
<feature type="signal peptide" evidence="14">
    <location>
        <begin position="1"/>
        <end position="25"/>
    </location>
</feature>
<evidence type="ECO:0000256" key="12">
    <source>
        <dbReference type="ARBA" id="ARBA00023303"/>
    </source>
</evidence>
<feature type="chain" id="PRO_5025404354" evidence="14">
    <location>
        <begin position="26"/>
        <end position="503"/>
    </location>
</feature>
<evidence type="ECO:0000256" key="14">
    <source>
        <dbReference type="SAM" id="SignalP"/>
    </source>
</evidence>
<organism evidence="16">
    <name type="scientific">Hyalella azteca</name>
    <name type="common">Amphipod</name>
    <dbReference type="NCBI Taxonomy" id="294128"/>
    <lineage>
        <taxon>Eukaryota</taxon>
        <taxon>Metazoa</taxon>
        <taxon>Ecdysozoa</taxon>
        <taxon>Arthropoda</taxon>
        <taxon>Crustacea</taxon>
        <taxon>Multicrustacea</taxon>
        <taxon>Malacostraca</taxon>
        <taxon>Eumalacostraca</taxon>
        <taxon>Peracarida</taxon>
        <taxon>Amphipoda</taxon>
        <taxon>Senticaudata</taxon>
        <taxon>Talitrida</taxon>
        <taxon>Talitroidea</taxon>
        <taxon>Hyalellidae</taxon>
        <taxon>Hyalella</taxon>
    </lineage>
</organism>
<evidence type="ECO:0000256" key="1">
    <source>
        <dbReference type="ARBA" id="ARBA00004651"/>
    </source>
</evidence>
<proteinExistence type="inferred from homology"/>
<dbReference type="PANTHER" id="PTHR42643">
    <property type="entry name" value="IONOTROPIC RECEPTOR 20A-RELATED"/>
    <property type="match status" value="1"/>
</dbReference>
<name>A0A6A0H2S1_HYAAZ</name>
<accession>A0A6A0H2S1</accession>
<evidence type="ECO:0000256" key="13">
    <source>
        <dbReference type="SAM" id="Phobius"/>
    </source>
</evidence>
<dbReference type="OrthoDB" id="6349620at2759"/>
<evidence type="ECO:0000256" key="7">
    <source>
        <dbReference type="ARBA" id="ARBA00023065"/>
    </source>
</evidence>
<reference evidence="16" key="1">
    <citation type="submission" date="2014-08" db="EMBL/GenBank/DDBJ databases">
        <authorList>
            <person name="Murali S."/>
            <person name="Richards S."/>
            <person name="Bandaranaike D."/>
            <person name="Bellair M."/>
            <person name="Blankenburg K."/>
            <person name="Chao H."/>
            <person name="Dinh H."/>
            <person name="Doddapaneni H."/>
            <person name="Dugan-Rocha S."/>
            <person name="Elkadiri S."/>
            <person name="Gnanaolivu R."/>
            <person name="Hughes D."/>
            <person name="Lee S."/>
            <person name="Li M."/>
            <person name="Ming W."/>
            <person name="Munidasa M."/>
            <person name="Muniz J."/>
            <person name="Nguyen L."/>
            <person name="Osuji N."/>
            <person name="Pu L.-L."/>
            <person name="Puazo M."/>
            <person name="Skinner E."/>
            <person name="Qu C."/>
            <person name="Quiroz J."/>
            <person name="Raj R."/>
            <person name="Weissenberger G."/>
            <person name="Xin Y."/>
            <person name="Zou X."/>
            <person name="Han Y."/>
            <person name="Worley K."/>
            <person name="Muzny D."/>
            <person name="Gibbs R."/>
        </authorList>
    </citation>
    <scope>NUCLEOTIDE SEQUENCE</scope>
    <source>
        <strain evidence="16">HAZT.00-mixed</strain>
        <tissue evidence="16">Whole organism</tissue>
    </source>
</reference>
<comment type="similarity">
    <text evidence="2">Belongs to the glutamate-gated ion channel (TC 1.A.10.1) family.</text>
</comment>
<dbReference type="GO" id="GO:0005886">
    <property type="term" value="C:plasma membrane"/>
    <property type="evidence" value="ECO:0007669"/>
    <property type="project" value="UniProtKB-SubCell"/>
</dbReference>
<evidence type="ECO:0000256" key="3">
    <source>
        <dbReference type="ARBA" id="ARBA00022448"/>
    </source>
</evidence>
<comment type="subcellular location">
    <subcellularLocation>
        <location evidence="1">Cell membrane</location>
        <topology evidence="1">Multi-pass membrane protein</topology>
    </subcellularLocation>
</comment>
<evidence type="ECO:0000256" key="10">
    <source>
        <dbReference type="ARBA" id="ARBA00023180"/>
    </source>
</evidence>
<keyword evidence="3" id="KW-0813">Transport</keyword>